<feature type="domain" description="OmpA-like" evidence="8">
    <location>
        <begin position="1597"/>
        <end position="1722"/>
    </location>
</feature>
<keyword evidence="10" id="KW-1185">Reference proteome</keyword>
<dbReference type="GO" id="GO:0005615">
    <property type="term" value="C:extracellular space"/>
    <property type="evidence" value="ECO:0007669"/>
    <property type="project" value="TreeGrafter"/>
</dbReference>
<dbReference type="InterPro" id="IPR050131">
    <property type="entry name" value="Peptidase_S8_subtilisin-like"/>
</dbReference>
<dbReference type="Pfam" id="PF00082">
    <property type="entry name" value="Peptidase_S8"/>
    <property type="match status" value="2"/>
</dbReference>
<protein>
    <submittedName>
        <fullName evidence="9">Outer membrane protein OmpA</fullName>
    </submittedName>
</protein>
<dbReference type="PANTHER" id="PTHR43806">
    <property type="entry name" value="PEPTIDASE S8"/>
    <property type="match status" value="1"/>
</dbReference>
<dbReference type="InterPro" id="IPR034045">
    <property type="entry name" value="Pep_S8_CspA-like"/>
</dbReference>
<dbReference type="InterPro" id="IPR002477">
    <property type="entry name" value="Peptidoglycan-bd-like"/>
</dbReference>
<keyword evidence="5" id="KW-0472">Membrane</keyword>
<dbReference type="SUPFAM" id="SSF103088">
    <property type="entry name" value="OmpA-like"/>
    <property type="match status" value="1"/>
</dbReference>
<dbReference type="PROSITE" id="PS00138">
    <property type="entry name" value="SUBTILASE_SER"/>
    <property type="match status" value="1"/>
</dbReference>
<dbReference type="InterPro" id="IPR015500">
    <property type="entry name" value="Peptidase_S8_subtilisin-rel"/>
</dbReference>
<keyword evidence="4 6" id="KW-0720">Serine protease</keyword>
<dbReference type="Gene3D" id="1.10.101.10">
    <property type="entry name" value="PGBD-like superfamily/PGBD"/>
    <property type="match status" value="1"/>
</dbReference>
<dbReference type="Pfam" id="PF18013">
    <property type="entry name" value="Phage_lysozyme2"/>
    <property type="match status" value="1"/>
</dbReference>
<dbReference type="InterPro" id="IPR036366">
    <property type="entry name" value="PGBDSf"/>
</dbReference>
<dbReference type="Gene3D" id="3.30.1330.60">
    <property type="entry name" value="OmpA-like domain"/>
    <property type="match status" value="1"/>
</dbReference>
<dbReference type="EMBL" id="FNFD01000022">
    <property type="protein sequence ID" value="SDL47525.1"/>
    <property type="molecule type" value="Genomic_DNA"/>
</dbReference>
<dbReference type="InterPro" id="IPR016047">
    <property type="entry name" value="M23ase_b-sheet_dom"/>
</dbReference>
<evidence type="ECO:0000313" key="9">
    <source>
        <dbReference type="EMBL" id="SDL47525.1"/>
    </source>
</evidence>
<reference evidence="9 10" key="1">
    <citation type="submission" date="2016-10" db="EMBL/GenBank/DDBJ databases">
        <authorList>
            <person name="de Groot N.N."/>
        </authorList>
    </citation>
    <scope>NUCLEOTIDE SEQUENCE [LARGE SCALE GENOMIC DNA]</scope>
    <source>
        <strain evidence="9 10">JCM 21544</strain>
    </source>
</reference>
<dbReference type="CDD" id="cd12797">
    <property type="entry name" value="M23_peptidase"/>
    <property type="match status" value="1"/>
</dbReference>
<dbReference type="InterPro" id="IPR023828">
    <property type="entry name" value="Peptidase_S8_Ser-AS"/>
</dbReference>
<sequence>MDPALRQLLGETDSGEIEAIIRLATPPRTPPGVRLVARFGETIATCRIAHDQVVETWADDAVVSLKAARPFNDDEGTAEGHGAPPEDPAPLDRRPADLDTTGEGVIVAVIDWGFDFAHDNFRNDDGSTRILALWDQTSRAGPVPQPYGYGHVFSREDIDAALASPRPYAALGYHPGVADRGGQGCHGTHVLDIAAGNGRLPGSPMGVAPRAEFLLVHLATRGTDGEANLGDSVTLLEGLDWIRRQAGRRPWVVNMSVGRHGGPHTGLTLVELGIDALLNEAPGRCVVQSAGNYYASNVHSGGQLRPGETRRLRWQVGAADRTPNELEIWYSRHDGLGVTLIPPDGRGAMTVPLGGDAPILSGSRTVGHFYHRARDPSNGDNHVDIFLETDAPPGEWQVRLYGDDVIDGRYNCWVERDSACRTCQSRLHPQDADPRSTTGTICNSQRSIAVGAYDAEDPDRPLARFSSAGPTVDGRIKPDLVAPGVQVWAARSTPRRSHTPRPALVANSGTSMAAPHVTGAVANMFEAAGRALSIEETRRLLLGSTEPPAPDDDPMRIGSGYLDLSRAVAATRAWVRAHPLQPYPGERLTPRPHPPAASGFPTADIPIRAGLTARPLAAAVEATRESPLETAMAHERFIPYAENEPEDAEALIETALAEAIPGQSLYDATGAPAGVADLFDSLAGYHGEAMRRHYQQFVEVVGAPGESVAGQLRPGDILLERAFGEGSLASATLITEDDLDAFDESSDCSHPDCECVRCRRAGRRRRLARNRLVVRPRAAADTAMEYDEDVEALEWGLPADDEESYPDEAVPAPPMAVPARDPVPFAPDPPAGSYWPIVTSHPRGREVNYRAADGSYVGAQAGRAFLASRSSGARYHVGIDLFANLGDPVVAIEDGRVISFYGFCCGKQMTTNALLVEHSNVVVNYGEVAPDSLRRAGLAIGSSVTAGQVIGYVGRNPGGSSMIHFETYVPGTRRNSRFPVGSRRPAPLLNPTSYLLWLQTHGRTPGGSAGGGAGSGATGSAGTGTSTGSNSSATGTLGALLSAVGSAASAVMEALSNGLWPNAVRLAIAGGQRDPNALTNMVFFARHPERNGRPLAQGEADFARLSREWLDIRNNLVRPALAGGASEGLDDDGAEGAEALETSGERALQQAPNQPIGATPLTDAEWHNLELWLGRGEVGVEPLTADADRNALIVAEAIFCGRNLTRLVTGTGEDPLLCVLSDVTRADPRVRQLVPFVTARGPIVHWPRVSEDERILYAMRRLVDEYRFPVNGAAGLVGNLFAESGVLPSRIEGSGMATPLTARHCNGTTATFSAEEVMNRTCSVSKARPCGRSNPGQGPCMPGIGLAQWTTAARRRELFQHVFQGRPAGARILFDMDAQLDYLNSELTGRPGFAGVDRLLRRPTVGVDEASDEVVYNFEIPGAVLDAQNHKLPRSNPAVQAVFRRRRGLSQRALRVYRARHPAAAEDLDALPDFEAELDDALPEQADESLEPSESPHTGEWAETFLLDEEVASAASQFVRWVQSSLNRVLGLSLAVDGVAGTQTRQAIRQFQTREGLTVDGIVGPQTRSALTRAVQRLGTPGTAAPTGGSSGSTISACAGLRSPEVIDRFEFNRSEVLPSHQPQIIRIARCIVASQRTASPISNLDVVGHTDPVGTDAANLDLGRRRAEAVKHELLRTIDRILPGTAARIVINASSQGETRPVSSPDPAASRRVEVFMTLPTMPRPTVPPVPPVTPPRIPPEPPEVPDNVRDLLRRVREALESVLQWVPDAVRDTLCPGITAPRNLRFLSAAEQAEARSVYAGSLDFSRIIITDGLGCGGRPFTVAFPVGSDWWVALNQGTVASFATRPRSDTLIHELAHAWQSQHHGSDPTAFMRNSIINQAGAAALTALGLEASAYAYIPGKPFAEYGAEQIAEQVEDSYNGTGSPTPAVARHVRSVAAGVADPDNEASLSVSTAFERRSTSGVVWP</sequence>
<accession>A0A1G9KDM9</accession>
<evidence type="ECO:0000256" key="2">
    <source>
        <dbReference type="ARBA" id="ARBA00022670"/>
    </source>
</evidence>
<feature type="region of interest" description="Disordered" evidence="7">
    <location>
        <begin position="1123"/>
        <end position="1160"/>
    </location>
</feature>
<evidence type="ECO:0000256" key="5">
    <source>
        <dbReference type="PROSITE-ProRule" id="PRU00473"/>
    </source>
</evidence>
<dbReference type="RefSeq" id="WP_084339042.1">
    <property type="nucleotide sequence ID" value="NZ_FNFD01000022.1"/>
</dbReference>
<dbReference type="GO" id="GO:0016020">
    <property type="term" value="C:membrane"/>
    <property type="evidence" value="ECO:0007669"/>
    <property type="project" value="UniProtKB-UniRule"/>
</dbReference>
<feature type="active site" description="Charge relay system" evidence="6">
    <location>
        <position position="511"/>
    </location>
</feature>
<dbReference type="Gene3D" id="2.60.120.1290">
    <property type="match status" value="1"/>
</dbReference>
<dbReference type="InterPro" id="IPR036852">
    <property type="entry name" value="Peptidase_S8/S53_dom_sf"/>
</dbReference>
<feature type="compositionally biased region" description="Gly residues" evidence="7">
    <location>
        <begin position="1005"/>
        <end position="1022"/>
    </location>
</feature>
<proteinExistence type="inferred from homology"/>
<dbReference type="Pfam" id="PF01471">
    <property type="entry name" value="PG_binding_1"/>
    <property type="match status" value="1"/>
</dbReference>
<dbReference type="Gene3D" id="1.10.530.10">
    <property type="match status" value="1"/>
</dbReference>
<evidence type="ECO:0000256" key="1">
    <source>
        <dbReference type="ARBA" id="ARBA00011073"/>
    </source>
</evidence>
<dbReference type="SUPFAM" id="SSF52743">
    <property type="entry name" value="Subtilisin-like"/>
    <property type="match status" value="1"/>
</dbReference>
<dbReference type="InterPro" id="IPR036365">
    <property type="entry name" value="PGBD-like_sf"/>
</dbReference>
<dbReference type="Proteomes" id="UP000198706">
    <property type="component" value="Unassembled WGS sequence"/>
</dbReference>
<evidence type="ECO:0000259" key="8">
    <source>
        <dbReference type="PROSITE" id="PS51123"/>
    </source>
</evidence>
<dbReference type="STRING" id="137658.SAMN05216186_12211"/>
<evidence type="ECO:0000313" key="10">
    <source>
        <dbReference type="Proteomes" id="UP000198706"/>
    </source>
</evidence>
<dbReference type="SUPFAM" id="SSF47090">
    <property type="entry name" value="PGBD-like"/>
    <property type="match status" value="1"/>
</dbReference>
<dbReference type="PROSITE" id="PS51123">
    <property type="entry name" value="OMPA_2"/>
    <property type="match status" value="1"/>
</dbReference>
<dbReference type="GO" id="GO:0006508">
    <property type="term" value="P:proteolysis"/>
    <property type="evidence" value="ECO:0007669"/>
    <property type="project" value="UniProtKB-KW"/>
</dbReference>
<dbReference type="Gene3D" id="2.70.70.10">
    <property type="entry name" value="Glucose Permease (Domain IIA)"/>
    <property type="match status" value="1"/>
</dbReference>
<feature type="active site" description="Charge relay system" evidence="6">
    <location>
        <position position="111"/>
    </location>
</feature>
<organism evidence="9 10">
    <name type="scientific">Pseudomonas indica</name>
    <dbReference type="NCBI Taxonomy" id="137658"/>
    <lineage>
        <taxon>Bacteria</taxon>
        <taxon>Pseudomonadati</taxon>
        <taxon>Pseudomonadota</taxon>
        <taxon>Gammaproteobacteria</taxon>
        <taxon>Pseudomonadales</taxon>
        <taxon>Pseudomonadaceae</taxon>
        <taxon>Pseudomonas</taxon>
    </lineage>
</organism>
<dbReference type="GO" id="GO:0004252">
    <property type="term" value="F:serine-type endopeptidase activity"/>
    <property type="evidence" value="ECO:0007669"/>
    <property type="project" value="UniProtKB-UniRule"/>
</dbReference>
<keyword evidence="3 6" id="KW-0378">Hydrolase</keyword>
<dbReference type="Pfam" id="PF01551">
    <property type="entry name" value="Peptidase_M23"/>
    <property type="match status" value="1"/>
</dbReference>
<name>A0A1G9KDM9_9PSED</name>
<gene>
    <name evidence="9" type="ORF">SAMN05216186_12211</name>
</gene>
<dbReference type="InterPro" id="IPR011055">
    <property type="entry name" value="Dup_hybrid_motif"/>
</dbReference>
<feature type="region of interest" description="Disordered" evidence="7">
    <location>
        <begin position="71"/>
        <end position="98"/>
    </location>
</feature>
<feature type="compositionally biased region" description="Pro residues" evidence="7">
    <location>
        <begin position="1723"/>
        <end position="1746"/>
    </location>
</feature>
<feature type="region of interest" description="Disordered" evidence="7">
    <location>
        <begin position="1722"/>
        <end position="1746"/>
    </location>
</feature>
<dbReference type="InterPro" id="IPR036737">
    <property type="entry name" value="OmpA-like_sf"/>
</dbReference>
<dbReference type="SUPFAM" id="SSF51261">
    <property type="entry name" value="Duplicated hybrid motif"/>
    <property type="match status" value="1"/>
</dbReference>
<feature type="region of interest" description="Disordered" evidence="7">
    <location>
        <begin position="1005"/>
        <end position="1032"/>
    </location>
</feature>
<feature type="active site" description="Charge relay system" evidence="6">
    <location>
        <position position="186"/>
    </location>
</feature>
<feature type="compositionally biased region" description="Low complexity" evidence="7">
    <location>
        <begin position="1023"/>
        <end position="1032"/>
    </location>
</feature>
<evidence type="ECO:0000256" key="7">
    <source>
        <dbReference type="SAM" id="MobiDB-lite"/>
    </source>
</evidence>
<dbReference type="InterPro" id="IPR000209">
    <property type="entry name" value="Peptidase_S8/S53_dom"/>
</dbReference>
<dbReference type="PANTHER" id="PTHR43806:SF11">
    <property type="entry name" value="CEREVISIN-RELATED"/>
    <property type="match status" value="1"/>
</dbReference>
<dbReference type="CDD" id="cd07185">
    <property type="entry name" value="OmpA_C-like"/>
    <property type="match status" value="1"/>
</dbReference>
<evidence type="ECO:0000256" key="4">
    <source>
        <dbReference type="ARBA" id="ARBA00022825"/>
    </source>
</evidence>
<dbReference type="Pfam" id="PF00691">
    <property type="entry name" value="OmpA"/>
    <property type="match status" value="1"/>
</dbReference>
<comment type="similarity">
    <text evidence="1 6">Belongs to the peptidase S8 family.</text>
</comment>
<dbReference type="PRINTS" id="PR00723">
    <property type="entry name" value="SUBTILISIN"/>
</dbReference>
<evidence type="ECO:0000256" key="6">
    <source>
        <dbReference type="PROSITE-ProRule" id="PRU01240"/>
    </source>
</evidence>
<dbReference type="InterPro" id="IPR041219">
    <property type="entry name" value="Phage_lysozyme2"/>
</dbReference>
<dbReference type="PROSITE" id="PS51892">
    <property type="entry name" value="SUBTILASE"/>
    <property type="match status" value="1"/>
</dbReference>
<dbReference type="CDD" id="cd07478">
    <property type="entry name" value="Peptidases_S8_CspA-like"/>
    <property type="match status" value="1"/>
</dbReference>
<keyword evidence="2 6" id="KW-0645">Protease</keyword>
<dbReference type="InterPro" id="IPR006665">
    <property type="entry name" value="OmpA-like"/>
</dbReference>
<evidence type="ECO:0000256" key="3">
    <source>
        <dbReference type="ARBA" id="ARBA00022801"/>
    </source>
</evidence>
<dbReference type="Gene3D" id="3.40.50.200">
    <property type="entry name" value="Peptidase S8/S53 domain"/>
    <property type="match status" value="1"/>
</dbReference>